<reference evidence="1" key="1">
    <citation type="journal article" date="2014" name="Front. Microbiol.">
        <title>High frequency of phylogenetically diverse reductive dehalogenase-homologous genes in deep subseafloor sedimentary metagenomes.</title>
        <authorList>
            <person name="Kawai M."/>
            <person name="Futagami T."/>
            <person name="Toyoda A."/>
            <person name="Takaki Y."/>
            <person name="Nishi S."/>
            <person name="Hori S."/>
            <person name="Arai W."/>
            <person name="Tsubouchi T."/>
            <person name="Morono Y."/>
            <person name="Uchiyama I."/>
            <person name="Ito T."/>
            <person name="Fujiyama A."/>
            <person name="Inagaki F."/>
            <person name="Takami H."/>
        </authorList>
    </citation>
    <scope>NUCLEOTIDE SEQUENCE</scope>
    <source>
        <strain evidence="1">Expedition CK06-06</strain>
    </source>
</reference>
<name>X0UYE1_9ZZZZ</name>
<protein>
    <submittedName>
        <fullName evidence="1">Uncharacterized protein</fullName>
    </submittedName>
</protein>
<organism evidence="1">
    <name type="scientific">marine sediment metagenome</name>
    <dbReference type="NCBI Taxonomy" id="412755"/>
    <lineage>
        <taxon>unclassified sequences</taxon>
        <taxon>metagenomes</taxon>
        <taxon>ecological metagenomes</taxon>
    </lineage>
</organism>
<gene>
    <name evidence="1" type="ORF">S01H1_45968</name>
</gene>
<dbReference type="EMBL" id="BARS01029409">
    <property type="protein sequence ID" value="GAG04187.1"/>
    <property type="molecule type" value="Genomic_DNA"/>
</dbReference>
<comment type="caution">
    <text evidence="1">The sequence shown here is derived from an EMBL/GenBank/DDBJ whole genome shotgun (WGS) entry which is preliminary data.</text>
</comment>
<dbReference type="AlphaFoldDB" id="X0UYE1"/>
<proteinExistence type="predicted"/>
<evidence type="ECO:0000313" key="1">
    <source>
        <dbReference type="EMBL" id="GAG04187.1"/>
    </source>
</evidence>
<accession>X0UYE1</accession>
<sequence>MGSKNISVVDKELNIFSNKSDMLIKVGSIKVAKKDLKSEVDFIEALQQAIGSLGNGTYSIHHDTGLFARFNVKSKQITGLHRLSENTGILMPCWNYFEK</sequence>